<dbReference type="Gene3D" id="3.10.129.10">
    <property type="entry name" value="Hotdog Thioesterase"/>
    <property type="match status" value="1"/>
</dbReference>
<name>A0AAU8ICM4_9BACL</name>
<dbReference type="SUPFAM" id="SSF54637">
    <property type="entry name" value="Thioesterase/thiol ester dehydrase-isomerase"/>
    <property type="match status" value="1"/>
</dbReference>
<dbReference type="GO" id="GO:0009062">
    <property type="term" value="P:fatty acid catabolic process"/>
    <property type="evidence" value="ECO:0007669"/>
    <property type="project" value="TreeGrafter"/>
</dbReference>
<proteinExistence type="inferred from homology"/>
<dbReference type="PANTHER" id="PTHR11049:SF24">
    <property type="entry name" value="CYTOSOLIC ACYL COENZYME A THIOESTER HYDROLASE"/>
    <property type="match status" value="1"/>
</dbReference>
<dbReference type="InterPro" id="IPR029069">
    <property type="entry name" value="HotDog_dom_sf"/>
</dbReference>
<dbReference type="PROSITE" id="PS51770">
    <property type="entry name" value="HOTDOG_ACOT"/>
    <property type="match status" value="1"/>
</dbReference>
<dbReference type="PANTHER" id="PTHR11049">
    <property type="entry name" value="ACYL COENZYME A THIOESTER HYDROLASE"/>
    <property type="match status" value="1"/>
</dbReference>
<evidence type="ECO:0000256" key="1">
    <source>
        <dbReference type="ARBA" id="ARBA00010458"/>
    </source>
</evidence>
<evidence type="ECO:0000259" key="4">
    <source>
        <dbReference type="PROSITE" id="PS51770"/>
    </source>
</evidence>
<organism evidence="5">
    <name type="scientific">Sporolactobacillus sp. Y61</name>
    <dbReference type="NCBI Taxonomy" id="3160863"/>
    <lineage>
        <taxon>Bacteria</taxon>
        <taxon>Bacillati</taxon>
        <taxon>Bacillota</taxon>
        <taxon>Bacilli</taxon>
        <taxon>Bacillales</taxon>
        <taxon>Sporolactobacillaceae</taxon>
        <taxon>Sporolactobacillus</taxon>
    </lineage>
</organism>
<dbReference type="RefSeq" id="WP_129929738.1">
    <property type="nucleotide sequence ID" value="NZ_CP159510.1"/>
</dbReference>
<dbReference type="CDD" id="cd03442">
    <property type="entry name" value="BFIT_BACH"/>
    <property type="match status" value="1"/>
</dbReference>
<dbReference type="Pfam" id="PF03061">
    <property type="entry name" value="4HBT"/>
    <property type="match status" value="1"/>
</dbReference>
<evidence type="ECO:0000256" key="2">
    <source>
        <dbReference type="ARBA" id="ARBA00022801"/>
    </source>
</evidence>
<gene>
    <name evidence="5" type="ORF">ABNN70_08720</name>
</gene>
<protein>
    <submittedName>
        <fullName evidence="5">Acyl-CoA thioesterase</fullName>
        <ecNumber evidence="5">3.1.2.20</ecNumber>
    </submittedName>
</protein>
<keyword evidence="2 3" id="KW-0378">Hydrolase</keyword>
<comment type="similarity">
    <text evidence="1">Belongs to the acyl coenzyme A hydrolase family.</text>
</comment>
<dbReference type="GO" id="GO:0052816">
    <property type="term" value="F:long-chain fatty acyl-CoA hydrolase activity"/>
    <property type="evidence" value="ECO:0007669"/>
    <property type="project" value="TreeGrafter"/>
</dbReference>
<feature type="domain" description="HotDog ACOT-type" evidence="4">
    <location>
        <begin position="7"/>
        <end position="119"/>
    </location>
</feature>
<evidence type="ECO:0000256" key="3">
    <source>
        <dbReference type="PROSITE-ProRule" id="PRU01106"/>
    </source>
</evidence>
<dbReference type="EMBL" id="CP159510">
    <property type="protein sequence ID" value="XCJ15810.1"/>
    <property type="molecule type" value="Genomic_DNA"/>
</dbReference>
<dbReference type="InterPro" id="IPR033120">
    <property type="entry name" value="HOTDOG_ACOT"/>
</dbReference>
<dbReference type="GO" id="GO:0005829">
    <property type="term" value="C:cytosol"/>
    <property type="evidence" value="ECO:0007669"/>
    <property type="project" value="TreeGrafter"/>
</dbReference>
<reference evidence="5" key="1">
    <citation type="submission" date="2024-06" db="EMBL/GenBank/DDBJ databases">
        <authorList>
            <person name="Fan A."/>
            <person name="Zhang F.Y."/>
            <person name="Zhang L."/>
        </authorList>
    </citation>
    <scope>NUCLEOTIDE SEQUENCE</scope>
    <source>
        <strain evidence="5">Y61</strain>
    </source>
</reference>
<dbReference type="EC" id="3.1.2.20" evidence="5"/>
<dbReference type="InterPro" id="IPR040170">
    <property type="entry name" value="Cytosol_ACT"/>
</dbReference>
<dbReference type="InterPro" id="IPR006683">
    <property type="entry name" value="Thioestr_dom"/>
</dbReference>
<dbReference type="AlphaFoldDB" id="A0AAU8ICM4"/>
<accession>A0AAU8ICM4</accession>
<dbReference type="GO" id="GO:0006637">
    <property type="term" value="P:acyl-CoA metabolic process"/>
    <property type="evidence" value="ECO:0007669"/>
    <property type="project" value="TreeGrafter"/>
</dbReference>
<evidence type="ECO:0000313" key="5">
    <source>
        <dbReference type="EMBL" id="XCJ15810.1"/>
    </source>
</evidence>
<sequence length="176" mass="19967">MEAKKMNASRSVTSVHVMPNDTNNHGTFFGGKLMMYVDNIGAVSAMRHARQSVVTASIDSVDFLHPIKAGSSVCLEAMVTWTHHTSMEVFVKIVTEDLMTGERKLCTTCYLTFVAIGKNGKPVPVPKVIPESEEERMLFKSAEKRYLRRKERRLETKKFASKLTLDKPWDREMNNI</sequence>